<evidence type="ECO:0000313" key="2">
    <source>
        <dbReference type="EMBL" id="KHK88980.1"/>
    </source>
</evidence>
<evidence type="ECO:0000259" key="1">
    <source>
        <dbReference type="Pfam" id="PF13577"/>
    </source>
</evidence>
<name>A0A0B1ZEP4_9SPHN</name>
<gene>
    <name evidence="2" type="ORF">LK12_23110</name>
</gene>
<reference evidence="2 3" key="1">
    <citation type="submission" date="2014-10" db="EMBL/GenBank/DDBJ databases">
        <title>Genome sequence of Novosphingobium malaysiense MUSC 273(T).</title>
        <authorList>
            <person name="Lee L.-H."/>
        </authorList>
    </citation>
    <scope>NUCLEOTIDE SEQUENCE [LARGE SCALE GENOMIC DNA]</scope>
    <source>
        <strain evidence="2 3">MUSC 273</strain>
    </source>
</reference>
<dbReference type="AlphaFoldDB" id="A0A0B1ZEP4"/>
<dbReference type="SUPFAM" id="SSF54427">
    <property type="entry name" value="NTF2-like"/>
    <property type="match status" value="1"/>
</dbReference>
<comment type="caution">
    <text evidence="2">The sequence shown here is derived from an EMBL/GenBank/DDBJ whole genome shotgun (WGS) entry which is preliminary data.</text>
</comment>
<dbReference type="STRING" id="1348853.LK12_23110"/>
<dbReference type="Gene3D" id="3.10.450.50">
    <property type="match status" value="1"/>
</dbReference>
<evidence type="ECO:0000313" key="3">
    <source>
        <dbReference type="Proteomes" id="UP000031057"/>
    </source>
</evidence>
<organism evidence="2 3">
    <name type="scientific">Novosphingobium malaysiense</name>
    <dbReference type="NCBI Taxonomy" id="1348853"/>
    <lineage>
        <taxon>Bacteria</taxon>
        <taxon>Pseudomonadati</taxon>
        <taxon>Pseudomonadota</taxon>
        <taxon>Alphaproteobacteria</taxon>
        <taxon>Sphingomonadales</taxon>
        <taxon>Sphingomonadaceae</taxon>
        <taxon>Novosphingobium</taxon>
    </lineage>
</organism>
<dbReference type="InterPro" id="IPR037401">
    <property type="entry name" value="SnoaL-like"/>
</dbReference>
<dbReference type="Proteomes" id="UP000031057">
    <property type="component" value="Unassembled WGS sequence"/>
</dbReference>
<accession>A0A0B1ZEP4</accession>
<proteinExistence type="predicted"/>
<dbReference type="InterPro" id="IPR032710">
    <property type="entry name" value="NTF2-like_dom_sf"/>
</dbReference>
<feature type="domain" description="SnoaL-like" evidence="1">
    <location>
        <begin position="10"/>
        <end position="129"/>
    </location>
</feature>
<keyword evidence="3" id="KW-1185">Reference proteome</keyword>
<protein>
    <recommendedName>
        <fullName evidence="1">SnoaL-like domain-containing protein</fullName>
    </recommendedName>
</protein>
<sequence length="145" mass="16560">MSSMTFTGLIDDRLAIREFYEAFCDVAMQRNRKAWLENYTLDAVWDTGTFRACGREAIGQQYDAIMQTFERVFYTTQMRYIEVDGDRARCGNLCSERIEMSGGGIILTGAQHDDELVRDSSGVWRFAARVFQLLHVDHVSPVATP</sequence>
<dbReference type="EMBL" id="JTDI01000011">
    <property type="protein sequence ID" value="KHK88980.1"/>
    <property type="molecule type" value="Genomic_DNA"/>
</dbReference>
<dbReference type="Pfam" id="PF13577">
    <property type="entry name" value="SnoaL_4"/>
    <property type="match status" value="1"/>
</dbReference>